<gene>
    <name evidence="1" type="ORF">GM676_12125</name>
</gene>
<dbReference type="AlphaFoldDB" id="A0A6L6PGZ7"/>
<organism evidence="1 2">
    <name type="scientific">Duganella radicis</name>
    <dbReference type="NCBI Taxonomy" id="551988"/>
    <lineage>
        <taxon>Bacteria</taxon>
        <taxon>Pseudomonadati</taxon>
        <taxon>Pseudomonadota</taxon>
        <taxon>Betaproteobacteria</taxon>
        <taxon>Burkholderiales</taxon>
        <taxon>Oxalobacteraceae</taxon>
        <taxon>Telluria group</taxon>
        <taxon>Duganella</taxon>
    </lineage>
</organism>
<dbReference type="OrthoDB" id="3578967at2"/>
<dbReference type="Proteomes" id="UP000475582">
    <property type="component" value="Unassembled WGS sequence"/>
</dbReference>
<keyword evidence="2" id="KW-1185">Reference proteome</keyword>
<proteinExistence type="predicted"/>
<comment type="caution">
    <text evidence="1">The sequence shown here is derived from an EMBL/GenBank/DDBJ whole genome shotgun (WGS) entry which is preliminary data.</text>
</comment>
<dbReference type="RefSeq" id="WP_155463821.1">
    <property type="nucleotide sequence ID" value="NZ_WNKY01000010.1"/>
</dbReference>
<name>A0A6L6PGZ7_9BURK</name>
<reference evidence="1 2" key="1">
    <citation type="submission" date="2019-11" db="EMBL/GenBank/DDBJ databases">
        <title>Type strains purchased from KCTC, JCM and DSMZ.</title>
        <authorList>
            <person name="Lu H."/>
        </authorList>
    </citation>
    <scope>NUCLEOTIDE SEQUENCE [LARGE SCALE GENOMIC DNA]</scope>
    <source>
        <strain evidence="1 2">KCTC 22382</strain>
    </source>
</reference>
<dbReference type="EMBL" id="WNKY01000010">
    <property type="protein sequence ID" value="MTV38326.1"/>
    <property type="molecule type" value="Genomic_DNA"/>
</dbReference>
<accession>A0A6L6PGZ7</accession>
<evidence type="ECO:0000313" key="1">
    <source>
        <dbReference type="EMBL" id="MTV38326.1"/>
    </source>
</evidence>
<protein>
    <submittedName>
        <fullName evidence="1">Uncharacterized protein</fullName>
    </submittedName>
</protein>
<sequence length="187" mass="21533">MPANHAIDTAAPIYVPRAFPAAQSLHAADIARLIPDYPYRLWGYDVLLNGEQLEIPLRLYFPPELLAGPDDDTLLLCLGTRHHNGYLRQKCVTQLLERGDEFAVPYIVQLLGEYVVEIAQVINDALPNINVEPYRRFLADNPRYLATTQRRVISYWSCYYRTSYPDLKAYPPYIALLHLSPRQNFKL</sequence>
<evidence type="ECO:0000313" key="2">
    <source>
        <dbReference type="Proteomes" id="UP000475582"/>
    </source>
</evidence>